<dbReference type="Gene3D" id="3.40.50.720">
    <property type="entry name" value="NAD(P)-binding Rossmann-like Domain"/>
    <property type="match status" value="1"/>
</dbReference>
<dbReference type="PANTHER" id="PTHR43313">
    <property type="entry name" value="SHORT-CHAIN DEHYDROGENASE/REDUCTASE FAMILY 9C"/>
    <property type="match status" value="1"/>
</dbReference>
<gene>
    <name evidence="2" type="ORF">GFSPODELE1_LOCUS5332</name>
</gene>
<dbReference type="InterPro" id="IPR013952">
    <property type="entry name" value="DUF1776_fun"/>
</dbReference>
<accession>A0ABP1DBI9</accession>
<sequence length="574" mass="62285">MPYIIPTVEQIEDYLESLEELLFSSLSAATPDLPNVRQAIQRLWEDVSRYGPQALPPLPDLHIPGLGAFEVPPPPPPPPPPKSFVEKSTEWIADHKWTATGVGIGIIGAGLLTVYGTAYYQQNLKPRKVRATTSTERRQVVVILGGDTPLGLPLILDLEVKGYIVITSVSTPEAVEEIEARTNGYVRALVLDPSEPETVTLFLRSLSSTMSRRFPITAAGDPHAHPSTHTYIQSIISLLTLPDQDEIPPFGPLEHLSLRDEYLPYLQTTHITPLRVIQGLLPLLRTTPARSRDTLSNNQGKKSVIVCLPVTDARVGLPFASAQAMSAAATQRAAEVLRRELRISSAAKSSAALKNIKVVTIDVGSIGDKYESQVSGDGDEALVTMQDWSESERDAYGRAFSNLATNGPRLGVRRRPSDASVFVNAIVKVIKDGRDDAGFNLPLRLSRFWEWIRGNHVTVGAGGKSGTYAIASRLPTLVLDSLLAFPHILISIRNALLLTPPTVPDPPPQQIDIVAPAPRKVESASILSSSDHEHTDNDVASDHGSEADVESNSGYGSGVGESWISLKKNREESP</sequence>
<keyword evidence="3" id="KW-1185">Reference proteome</keyword>
<evidence type="ECO:0000256" key="1">
    <source>
        <dbReference type="SAM" id="MobiDB-lite"/>
    </source>
</evidence>
<dbReference type="Pfam" id="PF08643">
    <property type="entry name" value="DUF1776"/>
    <property type="match status" value="1"/>
</dbReference>
<dbReference type="PANTHER" id="PTHR43313:SF1">
    <property type="entry name" value="3BETA-HYDROXYSTEROID DEHYDROGENASE DHS-16"/>
    <property type="match status" value="1"/>
</dbReference>
<organism evidence="2 3">
    <name type="scientific">Somion occarium</name>
    <dbReference type="NCBI Taxonomy" id="3059160"/>
    <lineage>
        <taxon>Eukaryota</taxon>
        <taxon>Fungi</taxon>
        <taxon>Dikarya</taxon>
        <taxon>Basidiomycota</taxon>
        <taxon>Agaricomycotina</taxon>
        <taxon>Agaricomycetes</taxon>
        <taxon>Polyporales</taxon>
        <taxon>Cerrenaceae</taxon>
        <taxon>Somion</taxon>
    </lineage>
</organism>
<evidence type="ECO:0008006" key="4">
    <source>
        <dbReference type="Google" id="ProtNLM"/>
    </source>
</evidence>
<evidence type="ECO:0000313" key="3">
    <source>
        <dbReference type="Proteomes" id="UP001497453"/>
    </source>
</evidence>
<feature type="compositionally biased region" description="Basic and acidic residues" evidence="1">
    <location>
        <begin position="530"/>
        <end position="546"/>
    </location>
</feature>
<feature type="region of interest" description="Disordered" evidence="1">
    <location>
        <begin position="66"/>
        <end position="85"/>
    </location>
</feature>
<dbReference type="Proteomes" id="UP001497453">
    <property type="component" value="Chromosome 3"/>
</dbReference>
<feature type="compositionally biased region" description="Pro residues" evidence="1">
    <location>
        <begin position="71"/>
        <end position="82"/>
    </location>
</feature>
<protein>
    <recommendedName>
        <fullName evidence="4">DUF1776-domain-containing protein</fullName>
    </recommendedName>
</protein>
<reference evidence="3" key="1">
    <citation type="submission" date="2024-04" db="EMBL/GenBank/DDBJ databases">
        <authorList>
            <person name="Shaw F."/>
            <person name="Minotto A."/>
        </authorList>
    </citation>
    <scope>NUCLEOTIDE SEQUENCE [LARGE SCALE GENOMIC DNA]</scope>
</reference>
<proteinExistence type="predicted"/>
<name>A0ABP1DBI9_9APHY</name>
<feature type="region of interest" description="Disordered" evidence="1">
    <location>
        <begin position="523"/>
        <end position="574"/>
    </location>
</feature>
<evidence type="ECO:0000313" key="2">
    <source>
        <dbReference type="EMBL" id="CAL1705226.1"/>
    </source>
</evidence>
<dbReference type="SUPFAM" id="SSF51735">
    <property type="entry name" value="NAD(P)-binding Rossmann-fold domains"/>
    <property type="match status" value="1"/>
</dbReference>
<dbReference type="InterPro" id="IPR036291">
    <property type="entry name" value="NAD(P)-bd_dom_sf"/>
</dbReference>
<dbReference type="EMBL" id="OZ037946">
    <property type="protein sequence ID" value="CAL1705226.1"/>
    <property type="molecule type" value="Genomic_DNA"/>
</dbReference>